<dbReference type="InterPro" id="IPR054505">
    <property type="entry name" value="Myb_DNA-bind_8"/>
</dbReference>
<comment type="caution">
    <text evidence="3">The sequence shown here is derived from an EMBL/GenBank/DDBJ whole genome shotgun (WGS) entry which is preliminary data.</text>
</comment>
<feature type="compositionally biased region" description="Basic and acidic residues" evidence="1">
    <location>
        <begin position="175"/>
        <end position="191"/>
    </location>
</feature>
<dbReference type="AlphaFoldDB" id="A0A9P6GQD9"/>
<gene>
    <name evidence="3" type="ORF">PMIN01_02283</name>
</gene>
<evidence type="ECO:0000313" key="4">
    <source>
        <dbReference type="Proteomes" id="UP000756921"/>
    </source>
</evidence>
<name>A0A9P6GQD9_9PLEO</name>
<sequence length="320" mass="34399">MPTEEENIQYLYLVLTHAGPPTVGLLLPPWNSPSPLLLPLSSEKLPTIRTKQINWATVSTALSLSTGATSKRWSRLRTALESGKPAGKGSYELLWLCVKNSSREKAPNWKAIASACGTTPGAASKRYSRMKAAWDAEDAPAADAAAAAGPATPHKTATAEQHAITPKRKRVPAARPEKAKRNADDGYRIDSADDASPSPKKRIRAPPPTARRIKAKSEPGADVDADTDTDALPMPTSSANQHLVRGQTRNRNLDPQQDSAFRGFPSDRGYSFAPNVESRGFHGYDAGQGEAEEWYESSEYLGGGGGAGLKDRVSGWLDEI</sequence>
<reference evidence="3" key="1">
    <citation type="journal article" date="2020" name="Mol. Plant Microbe Interact.">
        <title>Genome Sequence of the Biocontrol Agent Coniothyrium minitans strain Conio (IMI 134523).</title>
        <authorList>
            <person name="Patel D."/>
            <person name="Shittu T.A."/>
            <person name="Baroncelli R."/>
            <person name="Muthumeenakshi S."/>
            <person name="Osborne T.H."/>
            <person name="Janganan T.K."/>
            <person name="Sreenivasaprasad S."/>
        </authorList>
    </citation>
    <scope>NUCLEOTIDE SEQUENCE</scope>
    <source>
        <strain evidence="3">Conio</strain>
    </source>
</reference>
<dbReference type="Proteomes" id="UP000756921">
    <property type="component" value="Unassembled WGS sequence"/>
</dbReference>
<feature type="compositionally biased region" description="Low complexity" evidence="1">
    <location>
        <begin position="141"/>
        <end position="159"/>
    </location>
</feature>
<feature type="compositionally biased region" description="Polar residues" evidence="1">
    <location>
        <begin position="235"/>
        <end position="244"/>
    </location>
</feature>
<proteinExistence type="predicted"/>
<dbReference type="EMBL" id="WJXW01000002">
    <property type="protein sequence ID" value="KAF9739649.1"/>
    <property type="molecule type" value="Genomic_DNA"/>
</dbReference>
<feature type="region of interest" description="Disordered" evidence="1">
    <location>
        <begin position="141"/>
        <end position="244"/>
    </location>
</feature>
<feature type="domain" description="Myb-like DNA-binding" evidence="2">
    <location>
        <begin position="51"/>
        <end position="81"/>
    </location>
</feature>
<keyword evidence="4" id="KW-1185">Reference proteome</keyword>
<dbReference type="OrthoDB" id="3944408at2759"/>
<dbReference type="Pfam" id="PF22980">
    <property type="entry name" value="Myb_DNA-bind_8"/>
    <property type="match status" value="2"/>
</dbReference>
<protein>
    <recommendedName>
        <fullName evidence="2">Myb-like DNA-binding domain-containing protein</fullName>
    </recommendedName>
</protein>
<evidence type="ECO:0000313" key="3">
    <source>
        <dbReference type="EMBL" id="KAF9739649.1"/>
    </source>
</evidence>
<feature type="domain" description="Myb-like DNA-binding" evidence="2">
    <location>
        <begin position="90"/>
        <end position="135"/>
    </location>
</feature>
<evidence type="ECO:0000259" key="2">
    <source>
        <dbReference type="Pfam" id="PF22980"/>
    </source>
</evidence>
<organism evidence="3 4">
    <name type="scientific">Paraphaeosphaeria minitans</name>
    <dbReference type="NCBI Taxonomy" id="565426"/>
    <lineage>
        <taxon>Eukaryota</taxon>
        <taxon>Fungi</taxon>
        <taxon>Dikarya</taxon>
        <taxon>Ascomycota</taxon>
        <taxon>Pezizomycotina</taxon>
        <taxon>Dothideomycetes</taxon>
        <taxon>Pleosporomycetidae</taxon>
        <taxon>Pleosporales</taxon>
        <taxon>Massarineae</taxon>
        <taxon>Didymosphaeriaceae</taxon>
        <taxon>Paraphaeosphaeria</taxon>
    </lineage>
</organism>
<evidence type="ECO:0000256" key="1">
    <source>
        <dbReference type="SAM" id="MobiDB-lite"/>
    </source>
</evidence>
<accession>A0A9P6GQD9</accession>